<dbReference type="AlphaFoldDB" id="A0A836H124"/>
<organism evidence="2 3">
    <name type="scientific">Leishmania enriettii</name>
    <dbReference type="NCBI Taxonomy" id="5663"/>
    <lineage>
        <taxon>Eukaryota</taxon>
        <taxon>Discoba</taxon>
        <taxon>Euglenozoa</taxon>
        <taxon>Kinetoplastea</taxon>
        <taxon>Metakinetoplastina</taxon>
        <taxon>Trypanosomatida</taxon>
        <taxon>Trypanosomatidae</taxon>
        <taxon>Leishmaniinae</taxon>
        <taxon>Leishmania</taxon>
    </lineage>
</organism>
<dbReference type="Proteomes" id="UP000674179">
    <property type="component" value="Chromosome 34"/>
</dbReference>
<accession>A0A836H124</accession>
<name>A0A836H124_LEIEN</name>
<comment type="caution">
    <text evidence="2">The sequence shown here is derived from an EMBL/GenBank/DDBJ whole genome shotgun (WGS) entry which is preliminary data.</text>
</comment>
<evidence type="ECO:0000313" key="3">
    <source>
        <dbReference type="Proteomes" id="UP000674179"/>
    </source>
</evidence>
<keyword evidence="3" id="KW-1185">Reference proteome</keyword>
<protein>
    <submittedName>
        <fullName evidence="2">Uncharacterized protein</fullName>
    </submittedName>
</protein>
<sequence>MEVLSTGFCAAALVQSLAPNEVEAWQQQWPQPTLQVIDIQRYPRVPSASCGRSRFYVAVSDAESLAWLVVPPGTALENSVAAFEIEVGCCVTLLSHALVTAANGFNVIVPLQVRYSGHTLRLLGHPNVPEALFPLSANSLLRGDNADGSVPRTSTAAPQRPSHPIAIRDFVEAPHRALGNWCVTARVVWKGREYPLNPHASAVGGVNSTRRAVAAGSPRSVFRCLLADEHGDAIVAAFFGSEALGARVQLHGCYRLAQGIVKWGTCESGAPCELQFPEGSIEEELTADVTRQMLPFHASALVGDVAQRLRNVAAVIEAAQVGEYVSVVGTVVAVQGNARINTKRGRVWRSAVTLASSTDGSAGVRGSSGSFTEVTLWGEVAEAAEPVVGERWVFHPCVVQLFQHRKTLSSVASTMAVKLAPHGSGDQHPPLAAAPSGREGEGSSAVAAPNASRVGKPICASEAVRKEMQFVLDLHQASPTLPLLARVQEVVPPFLDWACAECGRTQPSVAAEADTAAEILTTCPGCSAPQIGPMLHLRVWLSDGLCTGLAAFHGGTAESLLEASTAEVARHLEQQSALAVDVFDHLAGLPVLVWLLPRSVTNAFEAPQFTVTNCKRIGFIPGSHTLLSAIDIFTGPNKEVHRGTSDAFVQTLPVAAEMT</sequence>
<feature type="region of interest" description="Disordered" evidence="1">
    <location>
        <begin position="420"/>
        <end position="448"/>
    </location>
</feature>
<evidence type="ECO:0000313" key="2">
    <source>
        <dbReference type="EMBL" id="KAG5468881.1"/>
    </source>
</evidence>
<proteinExistence type="predicted"/>
<dbReference type="KEGG" id="lenr:94168995"/>
<dbReference type="OrthoDB" id="271963at2759"/>
<dbReference type="GeneID" id="94168995"/>
<gene>
    <name evidence="2" type="ORF">CUR178_01717</name>
</gene>
<reference evidence="2 3" key="1">
    <citation type="submission" date="2021-02" db="EMBL/GenBank/DDBJ databases">
        <title>Leishmania (Mundinia) enrietti genome sequencing and assembly.</title>
        <authorList>
            <person name="Almutairi H."/>
            <person name="Gatherer D."/>
        </authorList>
    </citation>
    <scope>NUCLEOTIDE SEQUENCE [LARGE SCALE GENOMIC DNA]</scope>
    <source>
        <strain evidence="2">CUR178</strain>
    </source>
</reference>
<evidence type="ECO:0000256" key="1">
    <source>
        <dbReference type="SAM" id="MobiDB-lite"/>
    </source>
</evidence>
<dbReference type="RefSeq" id="XP_067689588.1">
    <property type="nucleotide sequence ID" value="XM_067833485.1"/>
</dbReference>
<dbReference type="EMBL" id="JAFHKP010000034">
    <property type="protein sequence ID" value="KAG5468881.1"/>
    <property type="molecule type" value="Genomic_DNA"/>
</dbReference>